<keyword evidence="7" id="KW-1185">Reference proteome</keyword>
<dbReference type="GO" id="GO:0000815">
    <property type="term" value="C:ESCRT III complex"/>
    <property type="evidence" value="ECO:0007669"/>
    <property type="project" value="TreeGrafter"/>
</dbReference>
<evidence type="ECO:0000256" key="3">
    <source>
        <dbReference type="ARBA" id="ARBA00022753"/>
    </source>
</evidence>
<dbReference type="GO" id="GO:0005771">
    <property type="term" value="C:multivesicular body"/>
    <property type="evidence" value="ECO:0007669"/>
    <property type="project" value="TreeGrafter"/>
</dbReference>
<sequence length="228" mass="25219">MFNFFGKKKAEPTTVSSTPTTTTTDSQTTIVKLRTAIKNQEKREDHILKKVEAQVAEAKAKMAKGDKKGALFAMKRKKMYEQEVDKIQNVKMTLETQVINLESAAQNAATFDAMKSGTNTMKKIRNEVGIEKVDDIMDEMKEEMELAQEVNDAIAQPVDPLFADEDELLAELEGLETADLEAELLKPPAKPVEDLSLPSVPASKLPQPKLANDEADELKKLEAELAGL</sequence>
<dbReference type="Pfam" id="PF03357">
    <property type="entry name" value="Snf7"/>
    <property type="match status" value="1"/>
</dbReference>
<dbReference type="AlphaFoldDB" id="A0A9N8HWJ3"/>
<evidence type="ECO:0000256" key="4">
    <source>
        <dbReference type="SAM" id="Coils"/>
    </source>
</evidence>
<proteinExistence type="inferred from homology"/>
<dbReference type="PANTHER" id="PTHR22761">
    <property type="entry name" value="CHARGED MULTIVESICULAR BODY PROTEIN"/>
    <property type="match status" value="1"/>
</dbReference>
<gene>
    <name evidence="6" type="ORF">SEMRO_2675_G334390.1</name>
</gene>
<dbReference type="Gene3D" id="6.10.250.1710">
    <property type="match status" value="1"/>
</dbReference>
<name>A0A9N8HWJ3_9STRA</name>
<comment type="similarity">
    <text evidence="2">Belongs to the SNF7 family.</text>
</comment>
<evidence type="ECO:0000313" key="7">
    <source>
        <dbReference type="Proteomes" id="UP001153069"/>
    </source>
</evidence>
<dbReference type="Proteomes" id="UP001153069">
    <property type="component" value="Unassembled WGS sequence"/>
</dbReference>
<organism evidence="6 7">
    <name type="scientific">Seminavis robusta</name>
    <dbReference type="NCBI Taxonomy" id="568900"/>
    <lineage>
        <taxon>Eukaryota</taxon>
        <taxon>Sar</taxon>
        <taxon>Stramenopiles</taxon>
        <taxon>Ochrophyta</taxon>
        <taxon>Bacillariophyta</taxon>
        <taxon>Bacillariophyceae</taxon>
        <taxon>Bacillariophycidae</taxon>
        <taxon>Naviculales</taxon>
        <taxon>Naviculaceae</taxon>
        <taxon>Seminavis</taxon>
    </lineage>
</organism>
<evidence type="ECO:0000256" key="1">
    <source>
        <dbReference type="ARBA" id="ARBA00004177"/>
    </source>
</evidence>
<dbReference type="GO" id="GO:0032511">
    <property type="term" value="P:late endosome to vacuole transport via multivesicular body sorting pathway"/>
    <property type="evidence" value="ECO:0007669"/>
    <property type="project" value="TreeGrafter"/>
</dbReference>
<dbReference type="GO" id="GO:0009898">
    <property type="term" value="C:cytoplasmic side of plasma membrane"/>
    <property type="evidence" value="ECO:0007669"/>
    <property type="project" value="TreeGrafter"/>
</dbReference>
<evidence type="ECO:0000313" key="6">
    <source>
        <dbReference type="EMBL" id="CAB9529928.1"/>
    </source>
</evidence>
<dbReference type="OrthoDB" id="5592979at2759"/>
<dbReference type="GO" id="GO:0006900">
    <property type="term" value="P:vesicle budding from membrane"/>
    <property type="evidence" value="ECO:0007669"/>
    <property type="project" value="TreeGrafter"/>
</dbReference>
<dbReference type="InterPro" id="IPR005024">
    <property type="entry name" value="Snf7_fam"/>
</dbReference>
<keyword evidence="3" id="KW-0967">Endosome</keyword>
<dbReference type="Gene3D" id="1.10.287.1060">
    <property type="entry name" value="ESAT-6-like"/>
    <property type="match status" value="1"/>
</dbReference>
<evidence type="ECO:0000256" key="2">
    <source>
        <dbReference type="ARBA" id="ARBA00006190"/>
    </source>
</evidence>
<comment type="caution">
    <text evidence="6">The sequence shown here is derived from an EMBL/GenBank/DDBJ whole genome shotgun (WGS) entry which is preliminary data.</text>
</comment>
<feature type="region of interest" description="Disordered" evidence="5">
    <location>
        <begin position="1"/>
        <end position="25"/>
    </location>
</feature>
<dbReference type="EMBL" id="CAICTM010002673">
    <property type="protein sequence ID" value="CAB9529928.1"/>
    <property type="molecule type" value="Genomic_DNA"/>
</dbReference>
<evidence type="ECO:0000256" key="5">
    <source>
        <dbReference type="SAM" id="MobiDB-lite"/>
    </source>
</evidence>
<feature type="coiled-coil region" evidence="4">
    <location>
        <begin position="48"/>
        <end position="97"/>
    </location>
</feature>
<reference evidence="6" key="1">
    <citation type="submission" date="2020-06" db="EMBL/GenBank/DDBJ databases">
        <authorList>
            <consortium name="Plant Systems Biology data submission"/>
        </authorList>
    </citation>
    <scope>NUCLEOTIDE SEQUENCE</scope>
    <source>
        <strain evidence="6">D6</strain>
    </source>
</reference>
<keyword evidence="4" id="KW-0175">Coiled coil</keyword>
<accession>A0A9N8HWJ3</accession>
<feature type="compositionally biased region" description="Low complexity" evidence="5">
    <location>
        <begin position="13"/>
        <end position="25"/>
    </location>
</feature>
<comment type="subcellular location">
    <subcellularLocation>
        <location evidence="1">Endosome</location>
    </subcellularLocation>
</comment>
<protein>
    <submittedName>
        <fullName evidence="6">Sorting-associated protein 32 homolog</fullName>
    </submittedName>
</protein>
<dbReference type="PANTHER" id="PTHR22761:SF10">
    <property type="entry name" value="GH13992P"/>
    <property type="match status" value="1"/>
</dbReference>
<feature type="region of interest" description="Disordered" evidence="5">
    <location>
        <begin position="189"/>
        <end position="211"/>
    </location>
</feature>